<organism evidence="2 3">
    <name type="scientific">Parnassius apollo</name>
    <name type="common">Apollo butterfly</name>
    <name type="synonym">Papilio apollo</name>
    <dbReference type="NCBI Taxonomy" id="110799"/>
    <lineage>
        <taxon>Eukaryota</taxon>
        <taxon>Metazoa</taxon>
        <taxon>Ecdysozoa</taxon>
        <taxon>Arthropoda</taxon>
        <taxon>Hexapoda</taxon>
        <taxon>Insecta</taxon>
        <taxon>Pterygota</taxon>
        <taxon>Neoptera</taxon>
        <taxon>Endopterygota</taxon>
        <taxon>Lepidoptera</taxon>
        <taxon>Glossata</taxon>
        <taxon>Ditrysia</taxon>
        <taxon>Papilionoidea</taxon>
        <taxon>Papilionidae</taxon>
        <taxon>Parnassiinae</taxon>
        <taxon>Parnassini</taxon>
        <taxon>Parnassius</taxon>
        <taxon>Parnassius</taxon>
    </lineage>
</organism>
<accession>A0A8S3Y086</accession>
<dbReference type="OrthoDB" id="6931947at2759"/>
<gene>
    <name evidence="2" type="ORF">PAPOLLO_LOCUS22630</name>
</gene>
<keyword evidence="3" id="KW-1185">Reference proteome</keyword>
<reference evidence="2" key="1">
    <citation type="submission" date="2021-04" db="EMBL/GenBank/DDBJ databases">
        <authorList>
            <person name="Tunstrom K."/>
        </authorList>
    </citation>
    <scope>NUCLEOTIDE SEQUENCE</scope>
</reference>
<evidence type="ECO:0000313" key="3">
    <source>
        <dbReference type="Proteomes" id="UP000691718"/>
    </source>
</evidence>
<dbReference type="Proteomes" id="UP000691718">
    <property type="component" value="Unassembled WGS sequence"/>
</dbReference>
<feature type="coiled-coil region" evidence="1">
    <location>
        <begin position="25"/>
        <end position="52"/>
    </location>
</feature>
<evidence type="ECO:0000256" key="1">
    <source>
        <dbReference type="SAM" id="Coils"/>
    </source>
</evidence>
<proteinExistence type="predicted"/>
<dbReference type="EMBL" id="CAJQZP010001393">
    <property type="protein sequence ID" value="CAG5043191.1"/>
    <property type="molecule type" value="Genomic_DNA"/>
</dbReference>
<comment type="caution">
    <text evidence="2">The sequence shown here is derived from an EMBL/GenBank/DDBJ whole genome shotgun (WGS) entry which is preliminary data.</text>
</comment>
<protein>
    <submittedName>
        <fullName evidence="2">(apollo) hypothetical protein</fullName>
    </submittedName>
</protein>
<name>A0A8S3Y086_PARAO</name>
<keyword evidence="1" id="KW-0175">Coiled coil</keyword>
<evidence type="ECO:0000313" key="2">
    <source>
        <dbReference type="EMBL" id="CAG5043191.1"/>
    </source>
</evidence>
<dbReference type="AlphaFoldDB" id="A0A8S3Y086"/>
<sequence length="252" mass="28510">MPMIVRTVRMAFAGTKVSLSQPDIMQKLTERIDDLKQRIAAWEKWIQRYTERSTRFNQNRLFQSDQKRLYKSLERPMINQNLLMISEKDQRIGTVHFMRKNCKIMAPHTGSATPEQIDALLNFLDEHRDLACGRLRSLEGKVQAKRLWDELCNTLNSAVAFKHSSSGKRYGLIENIWPKKAAADSRRSASMTGGGPSVAPQLSHSELKVLSIMGDGFGDRQIGARVPAFTETINLQSRKPTAAVEPGLARRS</sequence>